<protein>
    <submittedName>
        <fullName evidence="2">Uncharacterized protein</fullName>
    </submittedName>
</protein>
<feature type="region of interest" description="Disordered" evidence="1">
    <location>
        <begin position="144"/>
        <end position="165"/>
    </location>
</feature>
<evidence type="ECO:0000313" key="2">
    <source>
        <dbReference type="EMBL" id="CAH0373764.1"/>
    </source>
</evidence>
<evidence type="ECO:0000256" key="1">
    <source>
        <dbReference type="SAM" id="MobiDB-lite"/>
    </source>
</evidence>
<name>A0A8J2WZF8_9STRA</name>
<feature type="compositionally biased region" description="Basic and acidic residues" evidence="1">
    <location>
        <begin position="689"/>
        <end position="704"/>
    </location>
</feature>
<feature type="region of interest" description="Disordered" evidence="1">
    <location>
        <begin position="459"/>
        <end position="478"/>
    </location>
</feature>
<comment type="caution">
    <text evidence="2">The sequence shown here is derived from an EMBL/GenBank/DDBJ whole genome shotgun (WGS) entry which is preliminary data.</text>
</comment>
<organism evidence="2 3">
    <name type="scientific">Pelagomonas calceolata</name>
    <dbReference type="NCBI Taxonomy" id="35677"/>
    <lineage>
        <taxon>Eukaryota</taxon>
        <taxon>Sar</taxon>
        <taxon>Stramenopiles</taxon>
        <taxon>Ochrophyta</taxon>
        <taxon>Pelagophyceae</taxon>
        <taxon>Pelagomonadales</taxon>
        <taxon>Pelagomonadaceae</taxon>
        <taxon>Pelagomonas</taxon>
    </lineage>
</organism>
<accession>A0A8J2WZF8</accession>
<feature type="compositionally biased region" description="Basic residues" evidence="1">
    <location>
        <begin position="705"/>
        <end position="724"/>
    </location>
</feature>
<keyword evidence="3" id="KW-1185">Reference proteome</keyword>
<feature type="region of interest" description="Disordered" evidence="1">
    <location>
        <begin position="393"/>
        <end position="430"/>
    </location>
</feature>
<feature type="compositionally biased region" description="Basic and acidic residues" evidence="1">
    <location>
        <begin position="358"/>
        <end position="378"/>
    </location>
</feature>
<proteinExistence type="predicted"/>
<feature type="region of interest" description="Disordered" evidence="1">
    <location>
        <begin position="341"/>
        <end position="378"/>
    </location>
</feature>
<feature type="compositionally biased region" description="Basic and acidic residues" evidence="1">
    <location>
        <begin position="409"/>
        <end position="426"/>
    </location>
</feature>
<sequence length="730" mass="81283">RERVRLRVEHVPVQGQRRPLVVLLEQVEVLERLREPERLHLVHFVVASRAAHVLHGRVAVRDAQVPVDGREGAPAPVAVERPPVLEPRRPRQVEPCLGGLGPQDVLARVRPPQRRVPALDPLGRDAGRLVRVEAPARLAEAVGDLAQPPGPVLGEVGRPQRDPRRHEAREVLHGRVAREGRAAAPPQLVEPEAAPRVPGDEARLHALQRSVVHLPHVREGLDHRLARRGPAAQQPDLGQVLVEGVGLGAQRQLARAAADALRVQAVQVRLAPLELVEGPGAARVLVVVRDSREVEHLELHRAGVRQRRAGPRAPAEAPRHAARRRVDLRVDGVADLARARREDGVPRQLVGAQQPAEDPDRRLEDGRRRRRPRELPPEALLRHEVARLAELVPQPDQPQRVQRVHERHGHVEAAIDGPARDRRDGVAAEGPAPVAVPGVLDRPLDLLAALLQLRRGDRGGRVVRDGPGRPRRRDDAERDAVLADRARRAHLEPAGRRRVVAGAGQGRRGAVVPFYARGGALLGRRVHQRGFVHEVRAGDVLVRLEAAGHVGIGWWRRRRRRRARRLLGRDADRDAALVLQRPRLALEPAGRRRLVRLARQRRRGAPRRRGAQRAAALPVHVLARELVAVAAPDVRVRAEGARRRRRSSDGLWGGRRVELVDAAPQRRERLAHLADLESGVVPRGAAQRRRLEQCRGRREREQHVRQGRRARERGQRPHGKRRLGGAHPYA</sequence>
<dbReference type="EMBL" id="CAKKNE010000004">
    <property type="protein sequence ID" value="CAH0373764.1"/>
    <property type="molecule type" value="Genomic_DNA"/>
</dbReference>
<evidence type="ECO:0000313" key="3">
    <source>
        <dbReference type="Proteomes" id="UP000789595"/>
    </source>
</evidence>
<dbReference type="Proteomes" id="UP000789595">
    <property type="component" value="Unassembled WGS sequence"/>
</dbReference>
<dbReference type="AlphaFoldDB" id="A0A8J2WZF8"/>
<reference evidence="2" key="1">
    <citation type="submission" date="2021-11" db="EMBL/GenBank/DDBJ databases">
        <authorList>
            <consortium name="Genoscope - CEA"/>
            <person name="William W."/>
        </authorList>
    </citation>
    <scope>NUCLEOTIDE SEQUENCE</scope>
</reference>
<feature type="region of interest" description="Disordered" evidence="1">
    <location>
        <begin position="303"/>
        <end position="322"/>
    </location>
</feature>
<feature type="non-terminal residue" evidence="2">
    <location>
        <position position="1"/>
    </location>
</feature>
<gene>
    <name evidence="2" type="ORF">PECAL_4P10010</name>
</gene>
<feature type="region of interest" description="Disordered" evidence="1">
    <location>
        <begin position="684"/>
        <end position="730"/>
    </location>
</feature>